<sequence length="581" mass="62915">MTTSPEPKPWPVMSLAEAHALMTAPGTQFEIEEVSIRGVPTRVWKNAPATLRDIFLAGRSHGGKTFLVYEDDRATFESFSRAALAIAHALLRDGVKKGDRVAVAMRNLPEWPAAFFGAALTGAIVTPLNAWGQGAELEYALNDSGANVVFLDGERLDRLADGHLGNCKALTRVYVTRDTRAHADARVHRLEEITGAVNDWGRLPELPLPDVSLLPDDDATIFYTSGTTGAQKGALGTQRCTGTTVFAGLFSGQRAFIRKGEPVPDPAARTLQRASLVAIPFFHTTGCQSILAGALYGGSKLVTMHRWDVEQAMDLIEREQITVAGGVPTIAWQILEHPNRERYNLSTLESVAYGGAPASAELVRRIKQVFPAASPGSGWGMTETSATFTHHSGEDYVRKPDSAGPSIPVGELRIVGEQGETLPAGVVGELWAKGPHVVKGYWNKPEISAETFTDGWVKTGDLAYLDDEGWLYIVDRKKDMLIRGGENIYCTEVEGVLYEHPAVMDASVVGLPHKQLGEEPGAAVTLKAGAEASEEELRAFVAERLARFKVPVRILVLDETLPRNANGKILKKEVKKLLGVG</sequence>
<dbReference type="InterPro" id="IPR025110">
    <property type="entry name" value="AMP-bd_C"/>
</dbReference>
<evidence type="ECO:0000313" key="3">
    <source>
        <dbReference type="EMBL" id="WOB07624.1"/>
    </source>
</evidence>
<gene>
    <name evidence="3" type="ORF">RXV79_22265</name>
</gene>
<keyword evidence="4" id="KW-1185">Reference proteome</keyword>
<dbReference type="InterPro" id="IPR000873">
    <property type="entry name" value="AMP-dep_synth/lig_dom"/>
</dbReference>
<dbReference type="InterPro" id="IPR045851">
    <property type="entry name" value="AMP-bd_C_sf"/>
</dbReference>
<dbReference type="Pfam" id="PF00501">
    <property type="entry name" value="AMP-binding"/>
    <property type="match status" value="1"/>
</dbReference>
<dbReference type="Proteomes" id="UP001303946">
    <property type="component" value="Chromosome"/>
</dbReference>
<evidence type="ECO:0000259" key="2">
    <source>
        <dbReference type="Pfam" id="PF13193"/>
    </source>
</evidence>
<dbReference type="PANTHER" id="PTHR24096">
    <property type="entry name" value="LONG-CHAIN-FATTY-ACID--COA LIGASE"/>
    <property type="match status" value="1"/>
</dbReference>
<feature type="domain" description="AMP-dependent synthetase/ligase" evidence="1">
    <location>
        <begin position="59"/>
        <end position="442"/>
    </location>
</feature>
<evidence type="ECO:0000313" key="4">
    <source>
        <dbReference type="Proteomes" id="UP001303946"/>
    </source>
</evidence>
<evidence type="ECO:0000259" key="1">
    <source>
        <dbReference type="Pfam" id="PF00501"/>
    </source>
</evidence>
<dbReference type="PANTHER" id="PTHR24096:SF393">
    <property type="entry name" value="LIGASE, PUTATIVE-RELATED"/>
    <property type="match status" value="1"/>
</dbReference>
<organism evidence="3 4">
    <name type="scientific">Piscinibacter gummiphilus</name>
    <dbReference type="NCBI Taxonomy" id="946333"/>
    <lineage>
        <taxon>Bacteria</taxon>
        <taxon>Pseudomonadati</taxon>
        <taxon>Pseudomonadota</taxon>
        <taxon>Betaproteobacteria</taxon>
        <taxon>Burkholderiales</taxon>
        <taxon>Sphaerotilaceae</taxon>
        <taxon>Piscinibacter</taxon>
    </lineage>
</organism>
<dbReference type="RefSeq" id="WP_316700281.1">
    <property type="nucleotide sequence ID" value="NZ_CP136336.1"/>
</dbReference>
<protein>
    <submittedName>
        <fullName evidence="3">Class I adenylate-forming enzyme family protein</fullName>
    </submittedName>
</protein>
<name>A0ABZ0CRL4_9BURK</name>
<dbReference type="Gene3D" id="3.40.50.980">
    <property type="match status" value="2"/>
</dbReference>
<dbReference type="Pfam" id="PF13193">
    <property type="entry name" value="AMP-binding_C"/>
    <property type="match status" value="1"/>
</dbReference>
<dbReference type="EMBL" id="CP136336">
    <property type="protein sequence ID" value="WOB07624.1"/>
    <property type="molecule type" value="Genomic_DNA"/>
</dbReference>
<dbReference type="Gene3D" id="2.30.38.10">
    <property type="entry name" value="Luciferase, Domain 3"/>
    <property type="match status" value="1"/>
</dbReference>
<reference evidence="3 4" key="1">
    <citation type="submission" date="2023-10" db="EMBL/GenBank/DDBJ databases">
        <title>Bacteria for the degradation of biodegradable plastic PBAT(Polybutylene adipate terephthalate).</title>
        <authorList>
            <person name="Weon H.-Y."/>
            <person name="Yeon J."/>
        </authorList>
    </citation>
    <scope>NUCLEOTIDE SEQUENCE [LARGE SCALE GENOMIC DNA]</scope>
    <source>
        <strain evidence="3 4">SBD 7-3</strain>
    </source>
</reference>
<dbReference type="Gene3D" id="3.30.300.30">
    <property type="match status" value="1"/>
</dbReference>
<accession>A0ABZ0CRL4</accession>
<proteinExistence type="predicted"/>
<dbReference type="SUPFAM" id="SSF56801">
    <property type="entry name" value="Acetyl-CoA synthetase-like"/>
    <property type="match status" value="1"/>
</dbReference>
<feature type="domain" description="AMP-binding enzyme C-terminal" evidence="2">
    <location>
        <begin position="492"/>
        <end position="568"/>
    </location>
</feature>